<organism evidence="2 3">
    <name type="scientific">Paracidovorax wautersii</name>
    <dbReference type="NCBI Taxonomy" id="1177982"/>
    <lineage>
        <taxon>Bacteria</taxon>
        <taxon>Pseudomonadati</taxon>
        <taxon>Pseudomonadota</taxon>
        <taxon>Betaproteobacteria</taxon>
        <taxon>Burkholderiales</taxon>
        <taxon>Comamonadaceae</taxon>
        <taxon>Paracidovorax</taxon>
    </lineage>
</organism>
<dbReference type="InterPro" id="IPR001932">
    <property type="entry name" value="PPM-type_phosphatase-like_dom"/>
</dbReference>
<dbReference type="AlphaFoldDB" id="A0A1I2DIQ1"/>
<evidence type="ECO:0000313" key="3">
    <source>
        <dbReference type="Proteomes" id="UP000199119"/>
    </source>
</evidence>
<evidence type="ECO:0000313" key="2">
    <source>
        <dbReference type="EMBL" id="SFE80495.1"/>
    </source>
</evidence>
<dbReference type="Gene3D" id="3.60.40.10">
    <property type="entry name" value="PPM-type phosphatase domain"/>
    <property type="match status" value="1"/>
</dbReference>
<dbReference type="RefSeq" id="WP_092939465.1">
    <property type="nucleotide sequence ID" value="NZ_FONX01000005.1"/>
</dbReference>
<dbReference type="PANTHER" id="PTHR35801:SF1">
    <property type="entry name" value="PHOSPHOSERINE PHOSPHATASE RSBX"/>
    <property type="match status" value="1"/>
</dbReference>
<dbReference type="SMART" id="SM00331">
    <property type="entry name" value="PP2C_SIG"/>
    <property type="match status" value="1"/>
</dbReference>
<name>A0A1I2DIQ1_9BURK</name>
<dbReference type="Gene3D" id="3.30.565.10">
    <property type="entry name" value="Histidine kinase-like ATPase, C-terminal domain"/>
    <property type="match status" value="1"/>
</dbReference>
<reference evidence="3" key="1">
    <citation type="submission" date="2016-10" db="EMBL/GenBank/DDBJ databases">
        <authorList>
            <person name="Varghese N."/>
            <person name="Submissions S."/>
        </authorList>
    </citation>
    <scope>NUCLEOTIDE SEQUENCE [LARGE SCALE GENOMIC DNA]</scope>
    <source>
        <strain evidence="3">DSM 27981</strain>
    </source>
</reference>
<proteinExistence type="predicted"/>
<dbReference type="EMBL" id="FONX01000005">
    <property type="protein sequence ID" value="SFE80495.1"/>
    <property type="molecule type" value="Genomic_DNA"/>
</dbReference>
<dbReference type="PANTHER" id="PTHR35801">
    <property type="entry name" value="PHOSPHOSERINE PHOSPHATASE RSBX"/>
    <property type="match status" value="1"/>
</dbReference>
<dbReference type="SUPFAM" id="SSF81606">
    <property type="entry name" value="PP2C-like"/>
    <property type="match status" value="1"/>
</dbReference>
<dbReference type="Proteomes" id="UP000199119">
    <property type="component" value="Unassembled WGS sequence"/>
</dbReference>
<protein>
    <submittedName>
        <fullName evidence="2">Anti-sigma regulatory factor (Ser/Thr protein kinase)</fullName>
    </submittedName>
</protein>
<dbReference type="InterPro" id="IPR003594">
    <property type="entry name" value="HATPase_dom"/>
</dbReference>
<accession>A0A1I2DIQ1</accession>
<dbReference type="STRING" id="1177982.SAMN04489711_105235"/>
<dbReference type="Pfam" id="PF07228">
    <property type="entry name" value="SpoIIE"/>
    <property type="match status" value="1"/>
</dbReference>
<dbReference type="OrthoDB" id="479131at2"/>
<dbReference type="Pfam" id="PF13581">
    <property type="entry name" value="HATPase_c_2"/>
    <property type="match status" value="1"/>
</dbReference>
<evidence type="ECO:0000259" key="1">
    <source>
        <dbReference type="SMART" id="SM00331"/>
    </source>
</evidence>
<keyword evidence="2" id="KW-0418">Kinase</keyword>
<feature type="domain" description="PPM-type phosphatase" evidence="1">
    <location>
        <begin position="144"/>
        <end position="333"/>
    </location>
</feature>
<dbReference type="SUPFAM" id="SSF55874">
    <property type="entry name" value="ATPase domain of HSP90 chaperone/DNA topoisomerase II/histidine kinase"/>
    <property type="match status" value="1"/>
</dbReference>
<gene>
    <name evidence="2" type="ORF">SAMN04489711_105235</name>
</gene>
<keyword evidence="2" id="KW-0808">Transferase</keyword>
<dbReference type="InterPro" id="IPR039248">
    <property type="entry name" value="Ptase_RsbX"/>
</dbReference>
<dbReference type="InterPro" id="IPR036457">
    <property type="entry name" value="PPM-type-like_dom_sf"/>
</dbReference>
<keyword evidence="3" id="KW-1185">Reference proteome</keyword>
<dbReference type="InterPro" id="IPR036890">
    <property type="entry name" value="HATPase_C_sf"/>
</dbReference>
<sequence>MEVITGWTHRSFPVTDASCVGEARRHCAHTIADWGWNDVEAGQLSLIVTELGSNLMRHAVGGQLWIAFNPAWQEVEVIALDRGPGMPDVQRSLTDGVSTGSGSPGTGLGAVRRMASDFDVHSSPAGSLVLARMRPAGVARPPIGARLGAVCLPAPGETHCGDGWALAEQEGEVALLVSDGLGHGPEAAAASRAALEAFASAPFTPLPGLMGQVHQAMQGTRGGAVFAAHVPADAVLRYSGAGNILGRVLSGVFDQGLITPHGTAGVQMRRTEASTHALPRHALVLLHTDGVASRWPSAPLVALLPRDPTLLAAALAWTHTRGRDDTTVVVLKQEEPA</sequence>
<dbReference type="GO" id="GO:0016301">
    <property type="term" value="F:kinase activity"/>
    <property type="evidence" value="ECO:0007669"/>
    <property type="project" value="UniProtKB-KW"/>
</dbReference>